<keyword evidence="5 10" id="KW-0547">Nucleotide-binding</keyword>
<organism evidence="14 15">
    <name type="scientific">Macrophomina phaseolina (strain MS6)</name>
    <name type="common">Charcoal rot fungus</name>
    <dbReference type="NCBI Taxonomy" id="1126212"/>
    <lineage>
        <taxon>Eukaryota</taxon>
        <taxon>Fungi</taxon>
        <taxon>Dikarya</taxon>
        <taxon>Ascomycota</taxon>
        <taxon>Pezizomycotina</taxon>
        <taxon>Dothideomycetes</taxon>
        <taxon>Dothideomycetes incertae sedis</taxon>
        <taxon>Botryosphaeriales</taxon>
        <taxon>Botryosphaeriaceae</taxon>
        <taxon>Macrophomina</taxon>
    </lineage>
</organism>
<dbReference type="InterPro" id="IPR006153">
    <property type="entry name" value="Cation/H_exchanger_TM"/>
</dbReference>
<dbReference type="eggNOG" id="KOG0590">
    <property type="taxonomic scope" value="Eukaryota"/>
</dbReference>
<evidence type="ECO:0000256" key="1">
    <source>
        <dbReference type="ARBA" id="ARBA00004141"/>
    </source>
</evidence>
<dbReference type="Gene3D" id="1.10.510.10">
    <property type="entry name" value="Transferase(Phosphotransferase) domain 1"/>
    <property type="match status" value="1"/>
</dbReference>
<dbReference type="Proteomes" id="UP000007129">
    <property type="component" value="Unassembled WGS sequence"/>
</dbReference>
<feature type="transmembrane region" description="Helical" evidence="12">
    <location>
        <begin position="564"/>
        <end position="585"/>
    </location>
</feature>
<dbReference type="VEuPathDB" id="FungiDB:MPH_05288"/>
<feature type="domain" description="Protein kinase" evidence="13">
    <location>
        <begin position="210"/>
        <end position="474"/>
    </location>
</feature>
<keyword evidence="6 10" id="KW-0067">ATP-binding</keyword>
<evidence type="ECO:0000313" key="15">
    <source>
        <dbReference type="Proteomes" id="UP000007129"/>
    </source>
</evidence>
<feature type="transmembrane region" description="Helical" evidence="12">
    <location>
        <begin position="895"/>
        <end position="917"/>
    </location>
</feature>
<dbReference type="Gene3D" id="1.20.1530.20">
    <property type="match status" value="1"/>
</dbReference>
<evidence type="ECO:0000256" key="12">
    <source>
        <dbReference type="SAM" id="Phobius"/>
    </source>
</evidence>
<keyword evidence="8" id="KW-0406">Ion transport</keyword>
<protein>
    <recommendedName>
        <fullName evidence="13">Protein kinase domain-containing protein</fullName>
    </recommendedName>
</protein>
<dbReference type="GO" id="GO:0015297">
    <property type="term" value="F:antiporter activity"/>
    <property type="evidence" value="ECO:0007669"/>
    <property type="project" value="UniProtKB-KW"/>
</dbReference>
<feature type="transmembrane region" description="Helical" evidence="12">
    <location>
        <begin position="857"/>
        <end position="883"/>
    </location>
</feature>
<evidence type="ECO:0000256" key="4">
    <source>
        <dbReference type="ARBA" id="ARBA00022692"/>
    </source>
</evidence>
<evidence type="ECO:0000256" key="10">
    <source>
        <dbReference type="PROSITE-ProRule" id="PRU10141"/>
    </source>
</evidence>
<dbReference type="Pfam" id="PF00069">
    <property type="entry name" value="Pkinase"/>
    <property type="match status" value="1"/>
</dbReference>
<dbReference type="PROSITE" id="PS00107">
    <property type="entry name" value="PROTEIN_KINASE_ATP"/>
    <property type="match status" value="1"/>
</dbReference>
<evidence type="ECO:0000256" key="11">
    <source>
        <dbReference type="SAM" id="MobiDB-lite"/>
    </source>
</evidence>
<dbReference type="OrthoDB" id="1288932at2759"/>
<dbReference type="InterPro" id="IPR011009">
    <property type="entry name" value="Kinase-like_dom_sf"/>
</dbReference>
<dbReference type="PANTHER" id="PTHR43562">
    <property type="entry name" value="NAPA-TYPE SODIUM/HYDROGEN ANTIPORTER"/>
    <property type="match status" value="1"/>
</dbReference>
<dbReference type="InParanoid" id="K2SL44"/>
<feature type="transmembrane region" description="Helical" evidence="12">
    <location>
        <begin position="784"/>
        <end position="807"/>
    </location>
</feature>
<accession>K2SL44</accession>
<dbReference type="SMART" id="SM00220">
    <property type="entry name" value="S_TKc"/>
    <property type="match status" value="1"/>
</dbReference>
<evidence type="ECO:0000256" key="9">
    <source>
        <dbReference type="ARBA" id="ARBA00023136"/>
    </source>
</evidence>
<dbReference type="GO" id="GO:0004672">
    <property type="term" value="F:protein kinase activity"/>
    <property type="evidence" value="ECO:0007669"/>
    <property type="project" value="InterPro"/>
</dbReference>
<evidence type="ECO:0000256" key="3">
    <source>
        <dbReference type="ARBA" id="ARBA00022449"/>
    </source>
</evidence>
<dbReference type="PROSITE" id="PS50011">
    <property type="entry name" value="PROTEIN_KINASE_DOM"/>
    <property type="match status" value="1"/>
</dbReference>
<name>K2SL44_MACPH</name>
<evidence type="ECO:0000256" key="7">
    <source>
        <dbReference type="ARBA" id="ARBA00022989"/>
    </source>
</evidence>
<comment type="subcellular location">
    <subcellularLocation>
        <location evidence="1">Membrane</location>
        <topology evidence="1">Multi-pass membrane protein</topology>
    </subcellularLocation>
</comment>
<feature type="binding site" evidence="10">
    <location>
        <position position="243"/>
    </location>
    <ligand>
        <name>ATP</name>
        <dbReference type="ChEBI" id="CHEBI:30616"/>
    </ligand>
</feature>
<feature type="compositionally biased region" description="Basic and acidic residues" evidence="11">
    <location>
        <begin position="119"/>
        <end position="143"/>
    </location>
</feature>
<dbReference type="EMBL" id="AHHD01000246">
    <property type="protein sequence ID" value="EKG17480.1"/>
    <property type="molecule type" value="Genomic_DNA"/>
</dbReference>
<reference evidence="14 15" key="1">
    <citation type="journal article" date="2012" name="BMC Genomics">
        <title>Tools to kill: Genome of one of the most destructive plant pathogenic fungi Macrophomina phaseolina.</title>
        <authorList>
            <person name="Islam M.S."/>
            <person name="Haque M.S."/>
            <person name="Islam M.M."/>
            <person name="Emdad E.M."/>
            <person name="Halim A."/>
            <person name="Hossen Q.M.M."/>
            <person name="Hossain M.Z."/>
            <person name="Ahmed B."/>
            <person name="Rahim S."/>
            <person name="Rahman M.S."/>
            <person name="Alam M.M."/>
            <person name="Hou S."/>
            <person name="Wan X."/>
            <person name="Saito J.A."/>
            <person name="Alam M."/>
        </authorList>
    </citation>
    <scope>NUCLEOTIDE SEQUENCE [LARGE SCALE GENOMIC DNA]</scope>
    <source>
        <strain evidence="14 15">MS6</strain>
    </source>
</reference>
<sequence length="949" mass="104941">MILACLTIFVVKRHVSVRVDTILLVVFIAFHSNEIKVYMTMILRDWFRLLSRKAIRAPVDGVITTSSAAIVANYCSTKSSQGSGYEWRTPGLHLPPQNDAGEVVQEVAIQSAQRSSRSLPDETTTKALPADKRSWLSTHEHHLPPSSQRQSLRCVARPLSDGPETEAKAGVESRVRFPLRSAKRFCDKAVGDLLRKFRTDRRKLSARGYNIRTGTIGHGAFGVVKIAERTNPAGNAKQIVAIKSLRPLPKESEQKHQRRIASEYCIASSMHHINIVKTLDLLQDGSSCFHEVMEYCGGGDLFKLVDAVGQLAEVEADCFFKQIVRGVAYLHENGVAHRDLKPENILLTRSGVVRIADFGNAEVFRLTKESKPTPAKRLCGSRPYISPEQYVDKEFDAAAVDVWACGIIYMVMRTGGLLWRVAKKGEDENYTQYLEDRKTEWGFRPIEVLRRLRGRLHNFFPLISPEMAESQKFLQYHEPDIVQILIIISFFFFLSLAEWISAKVIRAGIIGQIAVGIIYGRPLADIIPQTWQETFLALGYVGLILIIFEGGLTARLDLLKQNFMLSMLAATTGVVMPISLSYLLLYLGFGYGAVETFIIGAALSATSLGTTFAVMSSSSKEVDLSQTRVGSVLVSAAVIDDVTGLVMSSVISQLGGNTSNIGWVIGRPILASALMAILTPLIATYILAPLFRRYIEQYFHRFDHASNIFLMALVLCGFISIAAYAGTSVLFGAFLAGTVISYLPSTHPEGPFVVLSREEGEQRKDKSPTFVHTFELYLLDVQQYLMAPLFFASIGFAVPFLSLWSGGTVWRGIVYSLLMAFSKFIVGAWVFVWTSVEGTRRKREDVLNDSGPLRWGALFAPAALLGFAMVARGEIGLLIVQIGYNDTEYVSDSGFFTAVWAILLNTIIGPVMVGTLVKLRGRQIGEGAWGIQRANDEKNEENGDVRGAA</sequence>
<dbReference type="InterPro" id="IPR008271">
    <property type="entry name" value="Ser/Thr_kinase_AS"/>
</dbReference>
<feature type="transmembrane region" description="Helical" evidence="12">
    <location>
        <begin position="534"/>
        <end position="552"/>
    </location>
</feature>
<feature type="transmembrane region" description="Helical" evidence="12">
    <location>
        <begin position="708"/>
        <end position="736"/>
    </location>
</feature>
<gene>
    <name evidence="14" type="ORF">MPH_05288</name>
</gene>
<keyword evidence="7 12" id="KW-1133">Transmembrane helix</keyword>
<evidence type="ECO:0000313" key="14">
    <source>
        <dbReference type="EMBL" id="EKG17480.1"/>
    </source>
</evidence>
<dbReference type="STRING" id="1126212.K2SL44"/>
<keyword evidence="9 12" id="KW-0472">Membrane</keyword>
<dbReference type="Pfam" id="PF00999">
    <property type="entry name" value="Na_H_Exchanger"/>
    <property type="match status" value="1"/>
</dbReference>
<feature type="transmembrane region" description="Helical" evidence="12">
    <location>
        <begin position="597"/>
        <end position="615"/>
    </location>
</feature>
<dbReference type="AlphaFoldDB" id="K2SL44"/>
<feature type="transmembrane region" description="Helical" evidence="12">
    <location>
        <begin position="504"/>
        <end position="522"/>
    </location>
</feature>
<dbReference type="InterPro" id="IPR017441">
    <property type="entry name" value="Protein_kinase_ATP_BS"/>
</dbReference>
<keyword evidence="2" id="KW-0813">Transport</keyword>
<evidence type="ECO:0000256" key="5">
    <source>
        <dbReference type="ARBA" id="ARBA00022741"/>
    </source>
</evidence>
<feature type="transmembrane region" description="Helical" evidence="12">
    <location>
        <begin position="813"/>
        <end position="836"/>
    </location>
</feature>
<dbReference type="GO" id="GO:0016020">
    <property type="term" value="C:membrane"/>
    <property type="evidence" value="ECO:0007669"/>
    <property type="project" value="UniProtKB-SubCell"/>
</dbReference>
<evidence type="ECO:0000256" key="8">
    <source>
        <dbReference type="ARBA" id="ARBA00023065"/>
    </source>
</evidence>
<dbReference type="GO" id="GO:1902600">
    <property type="term" value="P:proton transmembrane transport"/>
    <property type="evidence" value="ECO:0007669"/>
    <property type="project" value="InterPro"/>
</dbReference>
<evidence type="ECO:0000259" key="13">
    <source>
        <dbReference type="PROSITE" id="PS50011"/>
    </source>
</evidence>
<keyword evidence="4 12" id="KW-0812">Transmembrane</keyword>
<proteinExistence type="predicted"/>
<keyword evidence="3" id="KW-0050">Antiport</keyword>
<dbReference type="HOGENOM" id="CLU_310142_0_0_1"/>
<feature type="transmembrane region" description="Helical" evidence="12">
    <location>
        <begin position="481"/>
        <end position="497"/>
    </location>
</feature>
<dbReference type="SUPFAM" id="SSF56112">
    <property type="entry name" value="Protein kinase-like (PK-like)"/>
    <property type="match status" value="1"/>
</dbReference>
<dbReference type="GO" id="GO:0005524">
    <property type="term" value="F:ATP binding"/>
    <property type="evidence" value="ECO:0007669"/>
    <property type="project" value="UniProtKB-UniRule"/>
</dbReference>
<dbReference type="InterPro" id="IPR000719">
    <property type="entry name" value="Prot_kinase_dom"/>
</dbReference>
<dbReference type="PROSITE" id="PS00108">
    <property type="entry name" value="PROTEIN_KINASE_ST"/>
    <property type="match status" value="1"/>
</dbReference>
<feature type="transmembrane region" description="Helical" evidence="12">
    <location>
        <begin position="669"/>
        <end position="688"/>
    </location>
</feature>
<evidence type="ECO:0000256" key="2">
    <source>
        <dbReference type="ARBA" id="ARBA00022448"/>
    </source>
</evidence>
<feature type="region of interest" description="Disordered" evidence="11">
    <location>
        <begin position="111"/>
        <end position="152"/>
    </location>
</feature>
<comment type="caution">
    <text evidence="14">The sequence shown here is derived from an EMBL/GenBank/DDBJ whole genome shotgun (WGS) entry which is preliminary data.</text>
</comment>
<dbReference type="InterPro" id="IPR038770">
    <property type="entry name" value="Na+/solute_symporter_sf"/>
</dbReference>
<dbReference type="PANTHER" id="PTHR43562:SF2">
    <property type="entry name" value="SODIUM-HYDROGEN ANTIPORTER"/>
    <property type="match status" value="1"/>
</dbReference>
<evidence type="ECO:0000256" key="6">
    <source>
        <dbReference type="ARBA" id="ARBA00022840"/>
    </source>
</evidence>